<dbReference type="AlphaFoldDB" id="B7KI35"/>
<dbReference type="KEGG" id="cyc:PCC7424_5172"/>
<dbReference type="Gene3D" id="3.40.50.2300">
    <property type="match status" value="2"/>
</dbReference>
<dbReference type="HOGENOM" id="CLU_038795_0_0_3"/>
<dbReference type="CDD" id="cd06268">
    <property type="entry name" value="PBP1_ABC_transporter_LIVBP-like"/>
    <property type="match status" value="1"/>
</dbReference>
<dbReference type="SUPFAM" id="SSF53822">
    <property type="entry name" value="Periplasmic binding protein-like I"/>
    <property type="match status" value="1"/>
</dbReference>
<keyword evidence="2" id="KW-0675">Receptor</keyword>
<dbReference type="eggNOG" id="COG0683">
    <property type="taxonomic scope" value="Bacteria"/>
</dbReference>
<accession>B7KI35</accession>
<evidence type="ECO:0000256" key="1">
    <source>
        <dbReference type="SAM" id="Phobius"/>
    </source>
</evidence>
<dbReference type="PANTHER" id="PTHR30483">
    <property type="entry name" value="LEUCINE-SPECIFIC-BINDING PROTEIN"/>
    <property type="match status" value="1"/>
</dbReference>
<keyword evidence="3" id="KW-1185">Reference proteome</keyword>
<proteinExistence type="predicted"/>
<dbReference type="InterPro" id="IPR051010">
    <property type="entry name" value="BCAA_transport"/>
</dbReference>
<keyword evidence="1" id="KW-0472">Membrane</keyword>
<gene>
    <name evidence="2" type="ordered locus">PCC7424_5172</name>
</gene>
<protein>
    <submittedName>
        <fullName evidence="2">Extracellular ligand-binding receptor</fullName>
    </submittedName>
</protein>
<dbReference type="PANTHER" id="PTHR30483:SF6">
    <property type="entry name" value="PERIPLASMIC BINDING PROTEIN OF ABC TRANSPORTER FOR NATURAL AMINO ACIDS"/>
    <property type="match status" value="1"/>
</dbReference>
<dbReference type="Proteomes" id="UP000002384">
    <property type="component" value="Chromosome"/>
</dbReference>
<sequence length="547" mass="56873">MSWICDGVPKDGKDYPQAIPGGHTPYENHGPDCNICGLPQEAMSGGKGGGFGGGGGKTQTTVVSAPTTIARKKQSQWLIPAIGVASVLILVGGGFGLYKVLFSQSENNEPDPVPTITVTPGTAGGLISSNAQNGQYISQGEKILLDATPDKQDGATAFGGQDWDGAISAYQQAANSDPNDPEAKIYLNNAQAQKSGNPLTIAVVVPIKSDPNSAKEVLRGVAKAQEEYNQNPQGSLLQVVIADDPGGLDSKAIAEDLVNASEVVGVIGHGIDPFSEQAIKEYETAELAILSPRTTSVTDGSQPTLKTIGMDQKTDELLGSYLQGVGKTLTEYAANTNPSPKSVIIYNSESPYSQRLKDEIVNALPQVQGQMLKEFDVKSAIDPTTVISEATGGGAKVAFIALNKGKVDDAIALAQANADAGFPLLLLGGDELYSPEILSGGGDAVKGIVLAVPWTFQPNDPFARDAIKSWKGRVSWRTATAYDATQVLAQAASENSDRSGVSSALAQGVPLNSANTNFSIFDEVPLVEAKLGTGGPPGSSYVFSPVQ</sequence>
<dbReference type="RefSeq" id="WP_015957101.1">
    <property type="nucleotide sequence ID" value="NC_011729.1"/>
</dbReference>
<name>B7KI35_GLOC7</name>
<dbReference type="InterPro" id="IPR028082">
    <property type="entry name" value="Peripla_BP_I"/>
</dbReference>
<dbReference type="STRING" id="65393.PCC7424_5172"/>
<keyword evidence="1" id="KW-0812">Transmembrane</keyword>
<dbReference type="EMBL" id="CP001291">
    <property type="protein sequence ID" value="ACK73522.1"/>
    <property type="molecule type" value="Genomic_DNA"/>
</dbReference>
<keyword evidence="1" id="KW-1133">Transmembrane helix</keyword>
<feature type="transmembrane region" description="Helical" evidence="1">
    <location>
        <begin position="77"/>
        <end position="98"/>
    </location>
</feature>
<evidence type="ECO:0000313" key="2">
    <source>
        <dbReference type="EMBL" id="ACK73522.1"/>
    </source>
</evidence>
<dbReference type="OrthoDB" id="446586at2"/>
<organism evidence="2 3">
    <name type="scientific">Gloeothece citriformis (strain PCC 7424)</name>
    <name type="common">Cyanothece sp. (strain PCC 7424)</name>
    <dbReference type="NCBI Taxonomy" id="65393"/>
    <lineage>
        <taxon>Bacteria</taxon>
        <taxon>Bacillati</taxon>
        <taxon>Cyanobacteriota</taxon>
        <taxon>Cyanophyceae</taxon>
        <taxon>Oscillatoriophycideae</taxon>
        <taxon>Chroococcales</taxon>
        <taxon>Aphanothecaceae</taxon>
        <taxon>Gloeothece</taxon>
        <taxon>Gloeothece citriformis</taxon>
    </lineage>
</organism>
<reference evidence="3" key="1">
    <citation type="journal article" date="2011" name="MBio">
        <title>Novel metabolic attributes of the genus Cyanothece, comprising a group of unicellular nitrogen-fixing Cyanobacteria.</title>
        <authorList>
            <person name="Bandyopadhyay A."/>
            <person name="Elvitigala T."/>
            <person name="Welsh E."/>
            <person name="Stockel J."/>
            <person name="Liberton M."/>
            <person name="Min H."/>
            <person name="Sherman L.A."/>
            <person name="Pakrasi H.B."/>
        </authorList>
    </citation>
    <scope>NUCLEOTIDE SEQUENCE [LARGE SCALE GENOMIC DNA]</scope>
    <source>
        <strain evidence="3">PCC 7424</strain>
    </source>
</reference>
<evidence type="ECO:0000313" key="3">
    <source>
        <dbReference type="Proteomes" id="UP000002384"/>
    </source>
</evidence>